<dbReference type="PANTHER" id="PTHR36970">
    <property type="entry name" value="UNNAMED PRODUCT"/>
    <property type="match status" value="1"/>
</dbReference>
<feature type="transmembrane region" description="Helical" evidence="1">
    <location>
        <begin position="218"/>
        <end position="235"/>
    </location>
</feature>
<keyword evidence="1" id="KW-1133">Transmembrane helix</keyword>
<dbReference type="AlphaFoldDB" id="A0A381SDP6"/>
<gene>
    <name evidence="2" type="ORF">METZ01_LOCUS54473</name>
</gene>
<dbReference type="GO" id="GO:0005254">
    <property type="term" value="F:chloride channel activity"/>
    <property type="evidence" value="ECO:0007669"/>
    <property type="project" value="InterPro"/>
</dbReference>
<evidence type="ECO:0000313" key="2">
    <source>
        <dbReference type="EMBL" id="SVA01619.1"/>
    </source>
</evidence>
<name>A0A381SDP6_9ZZZZ</name>
<accession>A0A381SDP6</accession>
<feature type="transmembrane region" description="Helical" evidence="1">
    <location>
        <begin position="12"/>
        <end position="37"/>
    </location>
</feature>
<dbReference type="EMBL" id="UINC01002922">
    <property type="protein sequence ID" value="SVA01619.1"/>
    <property type="molecule type" value="Genomic_DNA"/>
</dbReference>
<proteinExistence type="predicted"/>
<feature type="transmembrane region" description="Helical" evidence="1">
    <location>
        <begin position="43"/>
        <end position="60"/>
    </location>
</feature>
<keyword evidence="1" id="KW-0812">Transmembrane</keyword>
<sequence length="269" mass="30796">MNSVLKDFFSVINVKTFIVIAAACITTLICTELEFYYNVPTDLIGIAIVFPIVFSINAAYSRREKALEHYSVFKGSALSIRYAHMHWIDENSKENHRGLKINGDEHVNRIDTIYRDLFDNLYEYLHSTTPNPETYDRIIEILGDVSLSNEKIRPFLIDTENSRLQNNLRFMAIGLEKIINIKNYRTPNSLRAYTKVFLNIFPIIFGPFFAHIATDKGIEFGIAIAILYSLVLTILDNIQEDLEDPFDGIGTDDIRLNFPTMLGPSTIQD</sequence>
<feature type="transmembrane region" description="Helical" evidence="1">
    <location>
        <begin position="192"/>
        <end position="212"/>
    </location>
</feature>
<reference evidence="2" key="1">
    <citation type="submission" date="2018-05" db="EMBL/GenBank/DDBJ databases">
        <authorList>
            <person name="Lanie J.A."/>
            <person name="Ng W.-L."/>
            <person name="Kazmierczak K.M."/>
            <person name="Andrzejewski T.M."/>
            <person name="Davidsen T.M."/>
            <person name="Wayne K.J."/>
            <person name="Tettelin H."/>
            <person name="Glass J.I."/>
            <person name="Rusch D."/>
            <person name="Podicherti R."/>
            <person name="Tsui H.-C.T."/>
            <person name="Winkler M.E."/>
        </authorList>
    </citation>
    <scope>NUCLEOTIDE SEQUENCE</scope>
</reference>
<dbReference type="PANTHER" id="PTHR36970:SF1">
    <property type="entry name" value="BESTROPHIN HOMOLOG"/>
    <property type="match status" value="1"/>
</dbReference>
<keyword evidence="1" id="KW-0472">Membrane</keyword>
<organism evidence="2">
    <name type="scientific">marine metagenome</name>
    <dbReference type="NCBI Taxonomy" id="408172"/>
    <lineage>
        <taxon>unclassified sequences</taxon>
        <taxon>metagenomes</taxon>
        <taxon>ecological metagenomes</taxon>
    </lineage>
</organism>
<protein>
    <submittedName>
        <fullName evidence="2">Uncharacterized protein</fullName>
    </submittedName>
</protein>
<evidence type="ECO:0000256" key="1">
    <source>
        <dbReference type="SAM" id="Phobius"/>
    </source>
</evidence>